<proteinExistence type="predicted"/>
<sequence>MARRFKLRISRVIPSFQSCRSKDPSSLPENPVPVFFRLSPANPEVIHLDLPATPPPPKPHRNSLKRHVSSAIISVGCGLGSRSSRQCFSDDDDSESPEFKWKKEDKWHVVAKVYDDNPRQKIYNSSVSGESDDDVLPPPPPPTAEKKKRRSKKKKAAFRVRMSTSSADSGLFSSDCGQENDGEETETLVSSSRSFSTDSSSEFNPHLETIREMPMNGVRRKKKKNAKKVKKVKRCVSKSDKRGGSPRNSKTSGLSSPESESPARLSMFQRLIPCTVDGKVRESFAVVKKSEDPYEDFKRSMMEMILEKQMFEEKDLEQLLHCFLSLNSRHHHGVIVEAFTEIWDVLFCKPPTHKRDRETRGLPRECRDPTSLTNHGMAMMVEDGEEMGWWWALRSDYYIGSSRVHIVDAEMRRQPHGAQGVCKHPSPKSGISVLTWV</sequence>
<comment type="function">
    <text evidence="6">Transcriptional repressor that regulates multiple aspects of plant growth and development.</text>
</comment>
<gene>
    <name evidence="9" type="primary">OFP7_0</name>
    <name evidence="9" type="ORF">CK203_103907</name>
</gene>
<dbReference type="InterPro" id="IPR038933">
    <property type="entry name" value="Ovate"/>
</dbReference>
<dbReference type="PANTHER" id="PTHR33057">
    <property type="entry name" value="TRANSCRIPTION REPRESSOR OFP7-RELATED"/>
    <property type="match status" value="1"/>
</dbReference>
<feature type="compositionally biased region" description="Polar residues" evidence="7">
    <location>
        <begin position="162"/>
        <end position="177"/>
    </location>
</feature>
<comment type="subcellular location">
    <subcellularLocation>
        <location evidence="1 6">Nucleus</location>
    </subcellularLocation>
</comment>
<evidence type="ECO:0000313" key="10">
    <source>
        <dbReference type="Proteomes" id="UP000288805"/>
    </source>
</evidence>
<evidence type="ECO:0000256" key="2">
    <source>
        <dbReference type="ARBA" id="ARBA00022491"/>
    </source>
</evidence>
<name>A0A438CTS4_VITVI</name>
<dbReference type="GO" id="GO:0045892">
    <property type="term" value="P:negative regulation of DNA-templated transcription"/>
    <property type="evidence" value="ECO:0007669"/>
    <property type="project" value="UniProtKB-UniRule"/>
</dbReference>
<dbReference type="EMBL" id="QGNW01002000">
    <property type="protein sequence ID" value="RVW26602.1"/>
    <property type="molecule type" value="Genomic_DNA"/>
</dbReference>
<evidence type="ECO:0000256" key="4">
    <source>
        <dbReference type="ARBA" id="ARBA00023163"/>
    </source>
</evidence>
<evidence type="ECO:0000256" key="1">
    <source>
        <dbReference type="ARBA" id="ARBA00004123"/>
    </source>
</evidence>
<reference evidence="9 10" key="1">
    <citation type="journal article" date="2018" name="PLoS Genet.">
        <title>Population sequencing reveals clonal diversity and ancestral inbreeding in the grapevine cultivar Chardonnay.</title>
        <authorList>
            <person name="Roach M.J."/>
            <person name="Johnson D.L."/>
            <person name="Bohlmann J."/>
            <person name="van Vuuren H.J."/>
            <person name="Jones S.J."/>
            <person name="Pretorius I.S."/>
            <person name="Schmidt S.A."/>
            <person name="Borneman A.R."/>
        </authorList>
    </citation>
    <scope>NUCLEOTIDE SEQUENCE [LARGE SCALE GENOMIC DNA]</scope>
    <source>
        <strain evidence="10">cv. Chardonnay</strain>
        <tissue evidence="9">Leaf</tissue>
    </source>
</reference>
<dbReference type="AlphaFoldDB" id="A0A438CTS4"/>
<keyword evidence="2 6" id="KW-0678">Repressor</keyword>
<feature type="compositionally biased region" description="Low complexity" evidence="7">
    <location>
        <begin position="190"/>
        <end position="201"/>
    </location>
</feature>
<comment type="caution">
    <text evidence="9">The sequence shown here is derived from an EMBL/GenBank/DDBJ whole genome shotgun (WGS) entry which is preliminary data.</text>
</comment>
<protein>
    <recommendedName>
        <fullName evidence="6">Transcription repressor</fullName>
    </recommendedName>
    <alternativeName>
        <fullName evidence="6">Ovate family protein</fullName>
    </alternativeName>
</protein>
<feature type="region of interest" description="Disordered" evidence="7">
    <location>
        <begin position="120"/>
        <end position="263"/>
    </location>
</feature>
<feature type="domain" description="OVATE" evidence="8">
    <location>
        <begin position="286"/>
        <end position="345"/>
    </location>
</feature>
<feature type="compositionally biased region" description="Basic residues" evidence="7">
    <location>
        <begin position="146"/>
        <end position="158"/>
    </location>
</feature>
<dbReference type="GO" id="GO:0005634">
    <property type="term" value="C:nucleus"/>
    <property type="evidence" value="ECO:0007669"/>
    <property type="project" value="UniProtKB-SubCell"/>
</dbReference>
<dbReference type="NCBIfam" id="TIGR01568">
    <property type="entry name" value="A_thal_3678"/>
    <property type="match status" value="1"/>
</dbReference>
<keyword evidence="5 6" id="KW-0539">Nucleus</keyword>
<evidence type="ECO:0000256" key="5">
    <source>
        <dbReference type="ARBA" id="ARBA00023242"/>
    </source>
</evidence>
<keyword evidence="3 6" id="KW-0805">Transcription regulation</keyword>
<dbReference type="PROSITE" id="PS51754">
    <property type="entry name" value="OVATE"/>
    <property type="match status" value="1"/>
</dbReference>
<organism evidence="9 10">
    <name type="scientific">Vitis vinifera</name>
    <name type="common">Grape</name>
    <dbReference type="NCBI Taxonomy" id="29760"/>
    <lineage>
        <taxon>Eukaryota</taxon>
        <taxon>Viridiplantae</taxon>
        <taxon>Streptophyta</taxon>
        <taxon>Embryophyta</taxon>
        <taxon>Tracheophyta</taxon>
        <taxon>Spermatophyta</taxon>
        <taxon>Magnoliopsida</taxon>
        <taxon>eudicotyledons</taxon>
        <taxon>Gunneridae</taxon>
        <taxon>Pentapetalae</taxon>
        <taxon>rosids</taxon>
        <taxon>Vitales</taxon>
        <taxon>Vitaceae</taxon>
        <taxon>Viteae</taxon>
        <taxon>Vitis</taxon>
    </lineage>
</organism>
<dbReference type="Pfam" id="PF04844">
    <property type="entry name" value="Ovate"/>
    <property type="match status" value="1"/>
</dbReference>
<feature type="compositionally biased region" description="Polar residues" evidence="7">
    <location>
        <begin position="246"/>
        <end position="259"/>
    </location>
</feature>
<dbReference type="PANTHER" id="PTHR33057:SF224">
    <property type="entry name" value="TRANSCRIPTION REPRESSOR"/>
    <property type="match status" value="1"/>
</dbReference>
<evidence type="ECO:0000313" key="9">
    <source>
        <dbReference type="EMBL" id="RVW26602.1"/>
    </source>
</evidence>
<feature type="region of interest" description="Disordered" evidence="7">
    <location>
        <begin position="80"/>
        <end position="99"/>
    </location>
</feature>
<evidence type="ECO:0000256" key="6">
    <source>
        <dbReference type="RuleBase" id="RU367028"/>
    </source>
</evidence>
<evidence type="ECO:0000256" key="3">
    <source>
        <dbReference type="ARBA" id="ARBA00023015"/>
    </source>
</evidence>
<feature type="compositionally biased region" description="Basic residues" evidence="7">
    <location>
        <begin position="218"/>
        <end position="236"/>
    </location>
</feature>
<dbReference type="Proteomes" id="UP000288805">
    <property type="component" value="Unassembled WGS sequence"/>
</dbReference>
<evidence type="ECO:0000259" key="8">
    <source>
        <dbReference type="PROSITE" id="PS51754"/>
    </source>
</evidence>
<dbReference type="InterPro" id="IPR006458">
    <property type="entry name" value="Ovate_C"/>
</dbReference>
<keyword evidence="4 6" id="KW-0804">Transcription</keyword>
<accession>A0A438CTS4</accession>
<evidence type="ECO:0000256" key="7">
    <source>
        <dbReference type="SAM" id="MobiDB-lite"/>
    </source>
</evidence>